<name>A0A6M0H0C0_9CLOT</name>
<proteinExistence type="predicted"/>
<feature type="coiled-coil region" evidence="1">
    <location>
        <begin position="150"/>
        <end position="177"/>
    </location>
</feature>
<dbReference type="EMBL" id="JAAGPU010000004">
    <property type="protein sequence ID" value="NEU04029.1"/>
    <property type="molecule type" value="Genomic_DNA"/>
</dbReference>
<feature type="region of interest" description="Disordered" evidence="2">
    <location>
        <begin position="255"/>
        <end position="317"/>
    </location>
</feature>
<dbReference type="RefSeq" id="WP_199869270.1">
    <property type="nucleotide sequence ID" value="NZ_JAAGPU010000004.1"/>
</dbReference>
<keyword evidence="5" id="KW-1185">Reference proteome</keyword>
<accession>A0A6M0H0C0</accession>
<evidence type="ECO:0000313" key="5">
    <source>
        <dbReference type="Proteomes" id="UP000481872"/>
    </source>
</evidence>
<sequence>MASKKSYSRFFIILQEDEKGHGLTSDKAPSGYTKIEVKNNKCKLSYYVQNLKKNDKNYYMALICDKDDVKNIINVSKLNIDDNGKADTACEYDVNNIGNTGVSLDKISGSAIISLSSNRMKSIMSGFITNEISKDWKNFRVISEETLSREQNVETKFDQYEKEIEEKKSDLQRQTNIEKVEEKNIGVQPDFKVGEGKGKENSLQNEKIMKDKKEILRNEPQIQKECDLEIKEDRNITNLEQVNDDEFEMLKESEIQRHKKKHEHDNECKEEHKEEKKSKKKEKEECQECKEHEHDKKSKEEKPNKKESHNEGKKNLHEEYHNMENIFNLNEKMVNESQGIMNKFFKDIVKDFEKVLGYDEIKNCTWYKVNIYQLEDMYCINDYKKYTVVYYPLICYYPYISKYKHCMVGHKHDKNGDLKYLIYAIPGKKAEHEQPYGGKTGFVTWMPSKNTDDYGYWIMFYDFKNSTVVVPVKK</sequence>
<evidence type="ECO:0000259" key="3">
    <source>
        <dbReference type="Pfam" id="PF25538"/>
    </source>
</evidence>
<protein>
    <recommendedName>
        <fullName evidence="3">DUF7922 domain-containing protein</fullName>
    </recommendedName>
</protein>
<evidence type="ECO:0000256" key="2">
    <source>
        <dbReference type="SAM" id="MobiDB-lite"/>
    </source>
</evidence>
<evidence type="ECO:0000313" key="4">
    <source>
        <dbReference type="EMBL" id="NEU04029.1"/>
    </source>
</evidence>
<evidence type="ECO:0000256" key="1">
    <source>
        <dbReference type="SAM" id="Coils"/>
    </source>
</evidence>
<dbReference type="AlphaFoldDB" id="A0A6M0H0C0"/>
<dbReference type="Pfam" id="PF25538">
    <property type="entry name" value="DUF7922"/>
    <property type="match status" value="1"/>
</dbReference>
<reference evidence="4 5" key="1">
    <citation type="submission" date="2020-02" db="EMBL/GenBank/DDBJ databases">
        <title>Genome assembly of a novel Clostridium senegalense strain.</title>
        <authorList>
            <person name="Gupta T.B."/>
            <person name="Jauregui R."/>
            <person name="Maclean P."/>
            <person name="Nawarathana A."/>
            <person name="Brightwell G."/>
        </authorList>
    </citation>
    <scope>NUCLEOTIDE SEQUENCE [LARGE SCALE GENOMIC DNA]</scope>
    <source>
        <strain evidence="4 5">AGRFS4</strain>
    </source>
</reference>
<dbReference type="Proteomes" id="UP000481872">
    <property type="component" value="Unassembled WGS sequence"/>
</dbReference>
<organism evidence="4 5">
    <name type="scientific">Clostridium senegalense</name>
    <dbReference type="NCBI Taxonomy" id="1465809"/>
    <lineage>
        <taxon>Bacteria</taxon>
        <taxon>Bacillati</taxon>
        <taxon>Bacillota</taxon>
        <taxon>Clostridia</taxon>
        <taxon>Eubacteriales</taxon>
        <taxon>Clostridiaceae</taxon>
        <taxon>Clostridium</taxon>
    </lineage>
</organism>
<comment type="caution">
    <text evidence="4">The sequence shown here is derived from an EMBL/GenBank/DDBJ whole genome shotgun (WGS) entry which is preliminary data.</text>
</comment>
<dbReference type="InterPro" id="IPR057682">
    <property type="entry name" value="DUF7922"/>
</dbReference>
<feature type="compositionally biased region" description="Basic and acidic residues" evidence="2">
    <location>
        <begin position="263"/>
        <end position="317"/>
    </location>
</feature>
<keyword evidence="1" id="KW-0175">Coiled coil</keyword>
<feature type="domain" description="DUF7922" evidence="3">
    <location>
        <begin position="10"/>
        <end position="130"/>
    </location>
</feature>
<gene>
    <name evidence="4" type="ORF">G3M99_04000</name>
</gene>